<accession>A0A8X7VS94</accession>
<keyword evidence="3" id="KW-1185">Reference proteome</keyword>
<gene>
    <name evidence="2" type="ORF">Bca52824_019701</name>
</gene>
<dbReference type="AlphaFoldDB" id="A0A8X7VS94"/>
<feature type="region of interest" description="Disordered" evidence="1">
    <location>
        <begin position="1"/>
        <end position="30"/>
    </location>
</feature>
<protein>
    <submittedName>
        <fullName evidence="2">Uncharacterized protein</fullName>
    </submittedName>
</protein>
<organism evidence="2 3">
    <name type="scientific">Brassica carinata</name>
    <name type="common">Ethiopian mustard</name>
    <name type="synonym">Abyssinian cabbage</name>
    <dbReference type="NCBI Taxonomy" id="52824"/>
    <lineage>
        <taxon>Eukaryota</taxon>
        <taxon>Viridiplantae</taxon>
        <taxon>Streptophyta</taxon>
        <taxon>Embryophyta</taxon>
        <taxon>Tracheophyta</taxon>
        <taxon>Spermatophyta</taxon>
        <taxon>Magnoliopsida</taxon>
        <taxon>eudicotyledons</taxon>
        <taxon>Gunneridae</taxon>
        <taxon>Pentapetalae</taxon>
        <taxon>rosids</taxon>
        <taxon>malvids</taxon>
        <taxon>Brassicales</taxon>
        <taxon>Brassicaceae</taxon>
        <taxon>Brassiceae</taxon>
        <taxon>Brassica</taxon>
    </lineage>
</organism>
<comment type="caution">
    <text evidence="2">The sequence shown here is derived from an EMBL/GenBank/DDBJ whole genome shotgun (WGS) entry which is preliminary data.</text>
</comment>
<name>A0A8X7VS94_BRACI</name>
<evidence type="ECO:0000313" key="3">
    <source>
        <dbReference type="Proteomes" id="UP000886595"/>
    </source>
</evidence>
<reference evidence="2 3" key="1">
    <citation type="submission" date="2020-02" db="EMBL/GenBank/DDBJ databases">
        <authorList>
            <person name="Ma Q."/>
            <person name="Huang Y."/>
            <person name="Song X."/>
            <person name="Pei D."/>
        </authorList>
    </citation>
    <scope>NUCLEOTIDE SEQUENCE [LARGE SCALE GENOMIC DNA]</scope>
    <source>
        <strain evidence="2">Sxm20200214</strain>
        <tissue evidence="2">Leaf</tissue>
    </source>
</reference>
<dbReference type="EMBL" id="JAAMPC010000004">
    <property type="protein sequence ID" value="KAG2316579.1"/>
    <property type="molecule type" value="Genomic_DNA"/>
</dbReference>
<evidence type="ECO:0000313" key="2">
    <source>
        <dbReference type="EMBL" id="KAG2316579.1"/>
    </source>
</evidence>
<sequence>MAHEILFTQSLRRQIARPDPPYESSGHRHADLFSTGRSVARMSLQSPFLFHSFSHRRMPPLVSPPPLSLP</sequence>
<dbReference type="Proteomes" id="UP000886595">
    <property type="component" value="Unassembled WGS sequence"/>
</dbReference>
<proteinExistence type="predicted"/>
<evidence type="ECO:0000256" key="1">
    <source>
        <dbReference type="SAM" id="MobiDB-lite"/>
    </source>
</evidence>